<dbReference type="EMBL" id="AP018229">
    <property type="protein sequence ID" value="BAY87830.1"/>
    <property type="molecule type" value="Genomic_DNA"/>
</dbReference>
<accession>A0A1Z4M2X6</accession>
<keyword evidence="2" id="KW-0614">Plasmid</keyword>
<gene>
    <name evidence="2" type="ORF">NIES267_73540</name>
</gene>
<protein>
    <submittedName>
        <fullName evidence="2">Uncharacterized protein</fullName>
    </submittedName>
</protein>
<evidence type="ECO:0000256" key="1">
    <source>
        <dbReference type="SAM" id="MobiDB-lite"/>
    </source>
</evidence>
<feature type="region of interest" description="Disordered" evidence="1">
    <location>
        <begin position="19"/>
        <end position="42"/>
    </location>
</feature>
<keyword evidence="3" id="KW-1185">Reference proteome</keyword>
<dbReference type="AlphaFoldDB" id="A0A1Z4M2X6"/>
<sequence>MTNNIIKIKMKDNSQAKLYKKAEVKPKAKVGRKSLSEEERERRRKINYQKKYGDKIVFQARVKQIDKDRILALKEQLGFTSNDQLLEWFIERGERSLARKNATLKK</sequence>
<organism evidence="2 3">
    <name type="scientific">Calothrix parasitica NIES-267</name>
    <dbReference type="NCBI Taxonomy" id="1973488"/>
    <lineage>
        <taxon>Bacteria</taxon>
        <taxon>Bacillati</taxon>
        <taxon>Cyanobacteriota</taxon>
        <taxon>Cyanophyceae</taxon>
        <taxon>Nostocales</taxon>
        <taxon>Calotrichaceae</taxon>
        <taxon>Calothrix</taxon>
    </lineage>
</organism>
<name>A0A1Z4M2X6_9CYAN</name>
<evidence type="ECO:0000313" key="3">
    <source>
        <dbReference type="Proteomes" id="UP000218418"/>
    </source>
</evidence>
<reference evidence="2 3" key="1">
    <citation type="submission" date="2017-06" db="EMBL/GenBank/DDBJ databases">
        <title>Genome sequencing of cyanobaciteial culture collection at National Institute for Environmental Studies (NIES).</title>
        <authorList>
            <person name="Hirose Y."/>
            <person name="Shimura Y."/>
            <person name="Fujisawa T."/>
            <person name="Nakamura Y."/>
            <person name="Kawachi M."/>
        </authorList>
    </citation>
    <scope>NUCLEOTIDE SEQUENCE [LARGE SCALE GENOMIC DNA]</scope>
    <source>
        <strain evidence="2 3">NIES-267</strain>
        <plasmid evidence="3">Plasmid2 dna</plasmid>
    </source>
</reference>
<evidence type="ECO:0000313" key="2">
    <source>
        <dbReference type="EMBL" id="BAY87830.1"/>
    </source>
</evidence>
<geneLocation type="plasmid" evidence="3">
    <name>Plasmid2 dna</name>
</geneLocation>
<dbReference type="OrthoDB" id="9918574at2"/>
<dbReference type="Proteomes" id="UP000218418">
    <property type="component" value="Plasmid plasmid2"/>
</dbReference>
<proteinExistence type="predicted"/>